<organism evidence="2 3">
    <name type="scientific">Wickerhamomyces pijperi</name>
    <name type="common">Yeast</name>
    <name type="synonym">Pichia pijperi</name>
    <dbReference type="NCBI Taxonomy" id="599730"/>
    <lineage>
        <taxon>Eukaryota</taxon>
        <taxon>Fungi</taxon>
        <taxon>Dikarya</taxon>
        <taxon>Ascomycota</taxon>
        <taxon>Saccharomycotina</taxon>
        <taxon>Saccharomycetes</taxon>
        <taxon>Phaffomycetales</taxon>
        <taxon>Wickerhamomycetaceae</taxon>
        <taxon>Wickerhamomyces</taxon>
    </lineage>
</organism>
<feature type="region of interest" description="Disordered" evidence="1">
    <location>
        <begin position="28"/>
        <end position="76"/>
    </location>
</feature>
<sequence length="76" mass="8934">DSLLKDDFDDADWDSKMAEIFNEEFYNEGEKEKLDVGEVEDDDDEEVEEVEEVEEDISTKSKRAQKKEEKVGKKKE</sequence>
<feature type="non-terminal residue" evidence="2">
    <location>
        <position position="1"/>
    </location>
</feature>
<dbReference type="AlphaFoldDB" id="A0A9P8Q8I3"/>
<gene>
    <name evidence="2" type="ORF">WICPIJ_002781</name>
</gene>
<name>A0A9P8Q8I3_WICPI</name>
<comment type="caution">
    <text evidence="2">The sequence shown here is derived from an EMBL/GenBank/DDBJ whole genome shotgun (WGS) entry which is preliminary data.</text>
</comment>
<evidence type="ECO:0000313" key="3">
    <source>
        <dbReference type="Proteomes" id="UP000774326"/>
    </source>
</evidence>
<accession>A0A9P8Q8I3</accession>
<evidence type="ECO:0000256" key="1">
    <source>
        <dbReference type="SAM" id="MobiDB-lite"/>
    </source>
</evidence>
<evidence type="ECO:0000313" key="2">
    <source>
        <dbReference type="EMBL" id="KAH3686243.1"/>
    </source>
</evidence>
<feature type="non-terminal residue" evidence="2">
    <location>
        <position position="76"/>
    </location>
</feature>
<reference evidence="2" key="1">
    <citation type="journal article" date="2021" name="Open Biol.">
        <title>Shared evolutionary footprints suggest mitochondrial oxidative damage underlies multiple complex I losses in fungi.</title>
        <authorList>
            <person name="Schikora-Tamarit M.A."/>
            <person name="Marcet-Houben M."/>
            <person name="Nosek J."/>
            <person name="Gabaldon T."/>
        </authorList>
    </citation>
    <scope>NUCLEOTIDE SEQUENCE</scope>
    <source>
        <strain evidence="2">CBS2887</strain>
    </source>
</reference>
<feature type="compositionally biased region" description="Acidic residues" evidence="1">
    <location>
        <begin position="37"/>
        <end position="56"/>
    </location>
</feature>
<dbReference type="EMBL" id="JAEUBG010001527">
    <property type="protein sequence ID" value="KAH3686243.1"/>
    <property type="molecule type" value="Genomic_DNA"/>
</dbReference>
<keyword evidence="3" id="KW-1185">Reference proteome</keyword>
<reference evidence="2" key="2">
    <citation type="submission" date="2021-01" db="EMBL/GenBank/DDBJ databases">
        <authorList>
            <person name="Schikora-Tamarit M.A."/>
        </authorList>
    </citation>
    <scope>NUCLEOTIDE SEQUENCE</scope>
    <source>
        <strain evidence="2">CBS2887</strain>
    </source>
</reference>
<dbReference type="Proteomes" id="UP000774326">
    <property type="component" value="Unassembled WGS sequence"/>
</dbReference>
<feature type="compositionally biased region" description="Basic and acidic residues" evidence="1">
    <location>
        <begin position="66"/>
        <end position="76"/>
    </location>
</feature>
<dbReference type="Pfam" id="PF05178">
    <property type="entry name" value="Kri1"/>
    <property type="match status" value="1"/>
</dbReference>
<proteinExistence type="predicted"/>
<protein>
    <submittedName>
        <fullName evidence="2">Uncharacterized protein</fullName>
    </submittedName>
</protein>
<dbReference type="InterPro" id="IPR018034">
    <property type="entry name" value="Kri1"/>
</dbReference>